<protein>
    <recommendedName>
        <fullName evidence="2">DUF6534 domain-containing protein</fullName>
    </recommendedName>
</protein>
<dbReference type="PANTHER" id="PTHR40465">
    <property type="entry name" value="CHROMOSOME 1, WHOLE GENOME SHOTGUN SEQUENCE"/>
    <property type="match status" value="1"/>
</dbReference>
<proteinExistence type="predicted"/>
<dbReference type="InterPro" id="IPR045339">
    <property type="entry name" value="DUF6534"/>
</dbReference>
<organism evidence="3 4">
    <name type="scientific">Pterulicium gracile</name>
    <dbReference type="NCBI Taxonomy" id="1884261"/>
    <lineage>
        <taxon>Eukaryota</taxon>
        <taxon>Fungi</taxon>
        <taxon>Dikarya</taxon>
        <taxon>Basidiomycota</taxon>
        <taxon>Agaricomycotina</taxon>
        <taxon>Agaricomycetes</taxon>
        <taxon>Agaricomycetidae</taxon>
        <taxon>Agaricales</taxon>
        <taxon>Pleurotineae</taxon>
        <taxon>Pterulaceae</taxon>
        <taxon>Pterulicium</taxon>
    </lineage>
</organism>
<feature type="transmembrane region" description="Helical" evidence="1">
    <location>
        <begin position="23"/>
        <end position="48"/>
    </location>
</feature>
<dbReference type="OrthoDB" id="3032778at2759"/>
<feature type="transmembrane region" description="Helical" evidence="1">
    <location>
        <begin position="175"/>
        <end position="194"/>
    </location>
</feature>
<sequence>MSQQDFLPPPNRYVPPNIQDSTAAPFLGILLNWGFMGIVGVQVYVYYLNFHDTDRKLLKWLAYGSFVFDLVQTCLATWDGFQWFVSGWGMVSELDVPYSAPVNSPLMDAIAALVVQSYYCWRIYILSGVMWWPVILEAVTLLQAGAGAASCIIAMDLKSFALITERDKVATTMFLGAAALGDTCIATTTIYLLLRGADQRPQQVGRMVSRIVRLVVETNMLTAGVAIVALVTFLAWPANNFFLTPLYILGKLYTTSMLVMFNQRIVLNKQPVSSGSQASEHRQPPTFDVLTLRGGPRARATTAVEVRVDKSTLSDDIPLESVKEHINAYPQDKQTHGHQRHPYGNAQP</sequence>
<evidence type="ECO:0000256" key="1">
    <source>
        <dbReference type="SAM" id="Phobius"/>
    </source>
</evidence>
<feature type="transmembrane region" description="Helical" evidence="1">
    <location>
        <begin position="60"/>
        <end position="78"/>
    </location>
</feature>
<accession>A0A5C3QU76</accession>
<dbReference type="PANTHER" id="PTHR40465:SF1">
    <property type="entry name" value="DUF6534 DOMAIN-CONTAINING PROTEIN"/>
    <property type="match status" value="1"/>
</dbReference>
<keyword evidence="1" id="KW-0812">Transmembrane</keyword>
<dbReference type="Pfam" id="PF20152">
    <property type="entry name" value="DUF6534"/>
    <property type="match status" value="1"/>
</dbReference>
<keyword evidence="4" id="KW-1185">Reference proteome</keyword>
<feature type="transmembrane region" description="Helical" evidence="1">
    <location>
        <begin position="242"/>
        <end position="261"/>
    </location>
</feature>
<evidence type="ECO:0000313" key="4">
    <source>
        <dbReference type="Proteomes" id="UP000305067"/>
    </source>
</evidence>
<dbReference type="AlphaFoldDB" id="A0A5C3QU76"/>
<evidence type="ECO:0000259" key="2">
    <source>
        <dbReference type="Pfam" id="PF20152"/>
    </source>
</evidence>
<keyword evidence="1" id="KW-1133">Transmembrane helix</keyword>
<reference evidence="3 4" key="1">
    <citation type="journal article" date="2019" name="Nat. Ecol. Evol.">
        <title>Megaphylogeny resolves global patterns of mushroom evolution.</title>
        <authorList>
            <person name="Varga T."/>
            <person name="Krizsan K."/>
            <person name="Foldi C."/>
            <person name="Dima B."/>
            <person name="Sanchez-Garcia M."/>
            <person name="Sanchez-Ramirez S."/>
            <person name="Szollosi G.J."/>
            <person name="Szarkandi J.G."/>
            <person name="Papp V."/>
            <person name="Albert L."/>
            <person name="Andreopoulos W."/>
            <person name="Angelini C."/>
            <person name="Antonin V."/>
            <person name="Barry K.W."/>
            <person name="Bougher N.L."/>
            <person name="Buchanan P."/>
            <person name="Buyck B."/>
            <person name="Bense V."/>
            <person name="Catcheside P."/>
            <person name="Chovatia M."/>
            <person name="Cooper J."/>
            <person name="Damon W."/>
            <person name="Desjardin D."/>
            <person name="Finy P."/>
            <person name="Geml J."/>
            <person name="Haridas S."/>
            <person name="Hughes K."/>
            <person name="Justo A."/>
            <person name="Karasinski D."/>
            <person name="Kautmanova I."/>
            <person name="Kiss B."/>
            <person name="Kocsube S."/>
            <person name="Kotiranta H."/>
            <person name="LaButti K.M."/>
            <person name="Lechner B.E."/>
            <person name="Liimatainen K."/>
            <person name="Lipzen A."/>
            <person name="Lukacs Z."/>
            <person name="Mihaltcheva S."/>
            <person name="Morgado L.N."/>
            <person name="Niskanen T."/>
            <person name="Noordeloos M.E."/>
            <person name="Ohm R.A."/>
            <person name="Ortiz-Santana B."/>
            <person name="Ovrebo C."/>
            <person name="Racz N."/>
            <person name="Riley R."/>
            <person name="Savchenko A."/>
            <person name="Shiryaev A."/>
            <person name="Soop K."/>
            <person name="Spirin V."/>
            <person name="Szebenyi C."/>
            <person name="Tomsovsky M."/>
            <person name="Tulloss R.E."/>
            <person name="Uehling J."/>
            <person name="Grigoriev I.V."/>
            <person name="Vagvolgyi C."/>
            <person name="Papp T."/>
            <person name="Martin F.M."/>
            <person name="Miettinen O."/>
            <person name="Hibbett D.S."/>
            <person name="Nagy L.G."/>
        </authorList>
    </citation>
    <scope>NUCLEOTIDE SEQUENCE [LARGE SCALE GENOMIC DNA]</scope>
    <source>
        <strain evidence="3 4">CBS 309.79</strain>
    </source>
</reference>
<evidence type="ECO:0000313" key="3">
    <source>
        <dbReference type="EMBL" id="TFL05616.1"/>
    </source>
</evidence>
<keyword evidence="1" id="KW-0472">Membrane</keyword>
<feature type="domain" description="DUF6534" evidence="2">
    <location>
        <begin position="178"/>
        <end position="264"/>
    </location>
</feature>
<feature type="transmembrane region" description="Helical" evidence="1">
    <location>
        <begin position="214"/>
        <end position="236"/>
    </location>
</feature>
<feature type="transmembrane region" description="Helical" evidence="1">
    <location>
        <begin position="98"/>
        <end position="119"/>
    </location>
</feature>
<gene>
    <name evidence="3" type="ORF">BDV98DRAFT_541615</name>
</gene>
<dbReference type="Proteomes" id="UP000305067">
    <property type="component" value="Unassembled WGS sequence"/>
</dbReference>
<name>A0A5C3QU76_9AGAR</name>
<feature type="transmembrane region" description="Helical" evidence="1">
    <location>
        <begin position="131"/>
        <end position="155"/>
    </location>
</feature>
<dbReference type="EMBL" id="ML178816">
    <property type="protein sequence ID" value="TFL05616.1"/>
    <property type="molecule type" value="Genomic_DNA"/>
</dbReference>